<keyword evidence="1" id="KW-1133">Transmembrane helix</keyword>
<dbReference type="PROSITE" id="PS51257">
    <property type="entry name" value="PROKAR_LIPOPROTEIN"/>
    <property type="match status" value="1"/>
</dbReference>
<comment type="caution">
    <text evidence="4">The sequence shown here is derived from an EMBL/GenBank/DDBJ whole genome shotgun (WGS) entry which is preliminary data.</text>
</comment>
<protein>
    <submittedName>
        <fullName evidence="4">Efflux RND transporter periplasmic adaptor subunit</fullName>
    </submittedName>
</protein>
<dbReference type="RefSeq" id="WP_086634982.1">
    <property type="nucleotide sequence ID" value="NZ_JAERKZ010000002.1"/>
</dbReference>
<dbReference type="Pfam" id="PF25917">
    <property type="entry name" value="BSH_RND"/>
    <property type="match status" value="1"/>
</dbReference>
<dbReference type="InterPro" id="IPR050393">
    <property type="entry name" value="MFP_Efflux_Pump"/>
</dbReference>
<dbReference type="PANTHER" id="PTHR30367:SF1">
    <property type="entry name" value="MULTIDRUG RESISTANCE PROTEIN MDTN"/>
    <property type="match status" value="1"/>
</dbReference>
<dbReference type="SUPFAM" id="SSF111369">
    <property type="entry name" value="HlyD-like secretion proteins"/>
    <property type="match status" value="2"/>
</dbReference>
<accession>A0ABT3QD69</accession>
<dbReference type="PANTHER" id="PTHR30367">
    <property type="entry name" value="P-HYDROXYBENZOIC ACID EFFLUX PUMP SUBUNIT AAEA-RELATED"/>
    <property type="match status" value="1"/>
</dbReference>
<keyword evidence="1" id="KW-0812">Transmembrane</keyword>
<dbReference type="InterPro" id="IPR058625">
    <property type="entry name" value="MdtA-like_BSH"/>
</dbReference>
<evidence type="ECO:0000313" key="4">
    <source>
        <dbReference type="EMBL" id="MCX2563174.1"/>
    </source>
</evidence>
<sequence>MARFKFSPVRAGGVSLLILSLFSCVVLGLLVLNRLHHRPRTEDAYLTADIIHFAPEVSGRIVSMSVRDNEYVRRNQVLFVIDSEPYEYRVQQAQAQVDSLQAQIDVQTSQVSSQLAHAEAEASSVTSARARLALAKMTQSRLEPLSRQGFVTHEARDQARTETKTAEAGLEQALRSALASRQAVRSVAPLKADLAAAQAVLRNARRDLRLTTVRAPCDGIVTSLTTAAGEYASVGKPVFTLIDSEHWWAIANFRETQLAALKVGQKVKVYAMAQPDQPIYGVVGSLNAGVVPDEGTVADGLPKVPRTLNWVRIAQRFPVRILLDNPPEQLMRIGATVVVVVMP</sequence>
<feature type="domain" description="p-hydroxybenzoic acid efflux pump subunit AaeA-like beta-barrel" evidence="3">
    <location>
        <begin position="250"/>
        <end position="341"/>
    </location>
</feature>
<evidence type="ECO:0000313" key="5">
    <source>
        <dbReference type="Proteomes" id="UP001301152"/>
    </source>
</evidence>
<keyword evidence="5" id="KW-1185">Reference proteome</keyword>
<dbReference type="Gene3D" id="2.40.30.170">
    <property type="match status" value="1"/>
</dbReference>
<dbReference type="InterPro" id="IPR058634">
    <property type="entry name" value="AaeA-lik-b-barrel"/>
</dbReference>
<dbReference type="Gene3D" id="1.10.287.470">
    <property type="entry name" value="Helix hairpin bin"/>
    <property type="match status" value="1"/>
</dbReference>
<organism evidence="4 5">
    <name type="scientific">Acetobacter thailandicus</name>
    <dbReference type="NCBI Taxonomy" id="1502842"/>
    <lineage>
        <taxon>Bacteria</taxon>
        <taxon>Pseudomonadati</taxon>
        <taxon>Pseudomonadota</taxon>
        <taxon>Alphaproteobacteria</taxon>
        <taxon>Acetobacterales</taxon>
        <taxon>Acetobacteraceae</taxon>
        <taxon>Acetobacter</taxon>
    </lineage>
</organism>
<evidence type="ECO:0000259" key="3">
    <source>
        <dbReference type="Pfam" id="PF25963"/>
    </source>
</evidence>
<evidence type="ECO:0000256" key="1">
    <source>
        <dbReference type="SAM" id="Phobius"/>
    </source>
</evidence>
<proteinExistence type="predicted"/>
<reference evidence="4 5" key="1">
    <citation type="submission" date="2022-11" db="EMBL/GenBank/DDBJ databases">
        <title>Genome sequencing of Acetobacter type strain.</title>
        <authorList>
            <person name="Heo J."/>
            <person name="Lee D."/>
            <person name="Han B.-H."/>
            <person name="Hong S.-B."/>
            <person name="Kwon S.-W."/>
        </authorList>
    </citation>
    <scope>NUCLEOTIDE SEQUENCE [LARGE SCALE GENOMIC DNA]</scope>
    <source>
        <strain evidence="4 5">KACC 21253</strain>
    </source>
</reference>
<feature type="domain" description="Multidrug resistance protein MdtA-like barrel-sandwich hybrid" evidence="2">
    <location>
        <begin position="53"/>
        <end position="242"/>
    </location>
</feature>
<keyword evidence="1" id="KW-0472">Membrane</keyword>
<dbReference type="EMBL" id="JAPIUZ010000001">
    <property type="protein sequence ID" value="MCX2563174.1"/>
    <property type="molecule type" value="Genomic_DNA"/>
</dbReference>
<dbReference type="Pfam" id="PF25963">
    <property type="entry name" value="Beta-barrel_AAEA"/>
    <property type="match status" value="1"/>
</dbReference>
<dbReference type="Proteomes" id="UP001301152">
    <property type="component" value="Unassembled WGS sequence"/>
</dbReference>
<name>A0ABT3QD69_9PROT</name>
<gene>
    <name evidence="4" type="ORF">OQ497_04250</name>
</gene>
<evidence type="ECO:0000259" key="2">
    <source>
        <dbReference type="Pfam" id="PF25917"/>
    </source>
</evidence>
<feature type="transmembrane region" description="Helical" evidence="1">
    <location>
        <begin position="12"/>
        <end position="32"/>
    </location>
</feature>
<dbReference type="Gene3D" id="2.40.50.100">
    <property type="match status" value="1"/>
</dbReference>